<sequence>MRAPLTAGAARAAVGTGAGQPPHTSGSPMPPTPSSTAPAGRAVDPLFLALPLRALADAALQRARELGVQHADFRLERVRSASWRLRDARPAGSSDTVRLGFAVRVVRDGAWGFAAGVDLTPQAAAQVAEQAVAVGRLSAGISRSAGGADVVELAEEPVYPDATWVSSYEINPFDVPDAEKTGLLADWSSRLLAADGVSHVTASLHTVQENKFYADTAGTVTTQQRIRLHPDLEAVSVDERSGAFESMHTIAPPAGRGWEYLLGTGWDWQGELAELPGQLAEKVRAPSVEAGVYDLVIDPTNLWLTIHESIGHATELDRALGFEAAYAGTSFATFDQLGTLKYGSELMHVTGDRTAEHGLATIGYDDEGVATQSWDLVTDGILTGYQLDRRMAKLKDLGRSNGCAFADSPAHVPVQRMANVSLRPAADGPDTAGLFAGVEKGLYIVGDRSWSIDMQRYNFQFTGQRAYAIRNGELAGQVKDFAYQATTTDFWGSMAAVGGPQTYLLGGAFNCGKAQPGQIAAVSHGCPSALFQGVKVLNTQQEAGR</sequence>
<evidence type="ECO:0000256" key="5">
    <source>
        <dbReference type="SAM" id="MobiDB-lite"/>
    </source>
</evidence>
<gene>
    <name evidence="8" type="ORF">GCM10009665_32170</name>
</gene>
<dbReference type="Pfam" id="PF19289">
    <property type="entry name" value="PmbA_TldD_3rd"/>
    <property type="match status" value="1"/>
</dbReference>
<dbReference type="Pfam" id="PF01523">
    <property type="entry name" value="PmbA_TldD_1st"/>
    <property type="match status" value="1"/>
</dbReference>
<organism evidence="8 9">
    <name type="scientific">Kitasatospora nipponensis</name>
    <dbReference type="NCBI Taxonomy" id="258049"/>
    <lineage>
        <taxon>Bacteria</taxon>
        <taxon>Bacillati</taxon>
        <taxon>Actinomycetota</taxon>
        <taxon>Actinomycetes</taxon>
        <taxon>Kitasatosporales</taxon>
        <taxon>Streptomycetaceae</taxon>
        <taxon>Kitasatospora</taxon>
    </lineage>
</organism>
<comment type="caution">
    <text evidence="8">The sequence shown here is derived from an EMBL/GenBank/DDBJ whole genome shotgun (WGS) entry which is preliminary data.</text>
</comment>
<accession>A0ABN1WAP9</accession>
<dbReference type="InterPro" id="IPR035068">
    <property type="entry name" value="TldD/PmbA_N"/>
</dbReference>
<feature type="region of interest" description="Disordered" evidence="5">
    <location>
        <begin position="1"/>
        <end position="40"/>
    </location>
</feature>
<proteinExistence type="inferred from homology"/>
<evidence type="ECO:0000313" key="8">
    <source>
        <dbReference type="EMBL" id="GAA1239233.1"/>
    </source>
</evidence>
<dbReference type="SUPFAM" id="SSF111283">
    <property type="entry name" value="Putative modulator of DNA gyrase, PmbA/TldD"/>
    <property type="match status" value="1"/>
</dbReference>
<comment type="similarity">
    <text evidence="1">Belongs to the peptidase U62 family.</text>
</comment>
<evidence type="ECO:0000256" key="3">
    <source>
        <dbReference type="ARBA" id="ARBA00022801"/>
    </source>
</evidence>
<keyword evidence="2" id="KW-0645">Protease</keyword>
<dbReference type="PANTHER" id="PTHR30624">
    <property type="entry name" value="UNCHARACTERIZED PROTEIN TLDD AND PMBA"/>
    <property type="match status" value="1"/>
</dbReference>
<dbReference type="EMBL" id="BAAALF010000048">
    <property type="protein sequence ID" value="GAA1239233.1"/>
    <property type="molecule type" value="Genomic_DNA"/>
</dbReference>
<dbReference type="InterPro" id="IPR036059">
    <property type="entry name" value="TldD/PmbA_sf"/>
</dbReference>
<feature type="domain" description="Metalloprotease TldD/E C-terminal" evidence="7">
    <location>
        <begin position="291"/>
        <end position="536"/>
    </location>
</feature>
<evidence type="ECO:0000313" key="9">
    <source>
        <dbReference type="Proteomes" id="UP001500037"/>
    </source>
</evidence>
<dbReference type="InterPro" id="IPR045569">
    <property type="entry name" value="Metalloprtase-TldD/E_C"/>
</dbReference>
<evidence type="ECO:0000256" key="4">
    <source>
        <dbReference type="ARBA" id="ARBA00023049"/>
    </source>
</evidence>
<dbReference type="InterPro" id="IPR002510">
    <property type="entry name" value="Metalloprtase-TldD/E_N"/>
</dbReference>
<feature type="domain" description="Metalloprotease TldD/E N-terminal" evidence="6">
    <location>
        <begin position="71"/>
        <end position="133"/>
    </location>
</feature>
<dbReference type="Gene3D" id="3.30.2290.10">
    <property type="entry name" value="PmbA/TldD superfamily"/>
    <property type="match status" value="1"/>
</dbReference>
<keyword evidence="4" id="KW-0482">Metalloprotease</keyword>
<keyword evidence="9" id="KW-1185">Reference proteome</keyword>
<dbReference type="InterPro" id="IPR051463">
    <property type="entry name" value="Peptidase_U62_metallo"/>
</dbReference>
<dbReference type="PANTHER" id="PTHR30624:SF10">
    <property type="entry name" value="CONSERVED PROTEIN"/>
    <property type="match status" value="1"/>
</dbReference>
<evidence type="ECO:0000259" key="7">
    <source>
        <dbReference type="Pfam" id="PF19289"/>
    </source>
</evidence>
<name>A0ABN1WAP9_9ACTN</name>
<evidence type="ECO:0000256" key="1">
    <source>
        <dbReference type="ARBA" id="ARBA00005836"/>
    </source>
</evidence>
<protein>
    <submittedName>
        <fullName evidence="8">TldD/PmbA family protein</fullName>
    </submittedName>
</protein>
<evidence type="ECO:0000259" key="6">
    <source>
        <dbReference type="Pfam" id="PF01523"/>
    </source>
</evidence>
<evidence type="ECO:0000256" key="2">
    <source>
        <dbReference type="ARBA" id="ARBA00022670"/>
    </source>
</evidence>
<feature type="compositionally biased region" description="Low complexity" evidence="5">
    <location>
        <begin position="7"/>
        <end position="27"/>
    </location>
</feature>
<dbReference type="Proteomes" id="UP001500037">
    <property type="component" value="Unassembled WGS sequence"/>
</dbReference>
<keyword evidence="3" id="KW-0378">Hydrolase</keyword>
<reference evidence="8 9" key="1">
    <citation type="journal article" date="2019" name="Int. J. Syst. Evol. Microbiol.">
        <title>The Global Catalogue of Microorganisms (GCM) 10K type strain sequencing project: providing services to taxonomists for standard genome sequencing and annotation.</title>
        <authorList>
            <consortium name="The Broad Institute Genomics Platform"/>
            <consortium name="The Broad Institute Genome Sequencing Center for Infectious Disease"/>
            <person name="Wu L."/>
            <person name="Ma J."/>
        </authorList>
    </citation>
    <scope>NUCLEOTIDE SEQUENCE [LARGE SCALE GENOMIC DNA]</scope>
    <source>
        <strain evidence="8 9">JCM 13004</strain>
    </source>
</reference>